<evidence type="ECO:0000313" key="2">
    <source>
        <dbReference type="EMBL" id="OUC77292.1"/>
    </source>
</evidence>
<protein>
    <recommendedName>
        <fullName evidence="1">Helix-turn-helix domain-containing protein</fullName>
    </recommendedName>
</protein>
<dbReference type="EMBL" id="NGFO01000022">
    <property type="protein sequence ID" value="OUC77292.1"/>
    <property type="molecule type" value="Genomic_DNA"/>
</dbReference>
<reference evidence="2 3" key="1">
    <citation type="submission" date="2017-05" db="EMBL/GenBank/DDBJ databases">
        <title>Biotechnological potential of actinobacteria isolated from South African environments.</title>
        <authorList>
            <person name="Le Roes-Hill M."/>
            <person name="Prins A."/>
            <person name="Durrell K.A."/>
        </authorList>
    </citation>
    <scope>NUCLEOTIDE SEQUENCE [LARGE SCALE GENOMIC DNA]</scope>
    <source>
        <strain evidence="2">BS2</strain>
    </source>
</reference>
<dbReference type="Pfam" id="PF12728">
    <property type="entry name" value="HTH_17"/>
    <property type="match status" value="1"/>
</dbReference>
<dbReference type="InterPro" id="IPR041657">
    <property type="entry name" value="HTH_17"/>
</dbReference>
<dbReference type="InterPro" id="IPR010093">
    <property type="entry name" value="SinI_DNA-bd"/>
</dbReference>
<dbReference type="GO" id="GO:0003677">
    <property type="term" value="F:DNA binding"/>
    <property type="evidence" value="ECO:0007669"/>
    <property type="project" value="InterPro"/>
</dbReference>
<proteinExistence type="predicted"/>
<organism evidence="2 3">
    <name type="scientific">Gordonia lacunae</name>
    <dbReference type="NCBI Taxonomy" id="417102"/>
    <lineage>
        <taxon>Bacteria</taxon>
        <taxon>Bacillati</taxon>
        <taxon>Actinomycetota</taxon>
        <taxon>Actinomycetes</taxon>
        <taxon>Mycobacteriales</taxon>
        <taxon>Gordoniaceae</taxon>
        <taxon>Gordonia</taxon>
    </lineage>
</organism>
<gene>
    <name evidence="2" type="ORF">CA982_17865</name>
</gene>
<evidence type="ECO:0000313" key="3">
    <source>
        <dbReference type="Proteomes" id="UP000194632"/>
    </source>
</evidence>
<keyword evidence="3" id="KW-1185">Reference proteome</keyword>
<evidence type="ECO:0000259" key="1">
    <source>
        <dbReference type="Pfam" id="PF12728"/>
    </source>
</evidence>
<dbReference type="Proteomes" id="UP000194632">
    <property type="component" value="Unassembled WGS sequence"/>
</dbReference>
<feature type="domain" description="Helix-turn-helix" evidence="1">
    <location>
        <begin position="17"/>
        <end position="66"/>
    </location>
</feature>
<name>A0A243Q708_9ACTN</name>
<dbReference type="RefSeq" id="WP_086536619.1">
    <property type="nucleotide sequence ID" value="NZ_NGFO01000022.1"/>
</dbReference>
<dbReference type="AlphaFoldDB" id="A0A243Q708"/>
<sequence>MSVSGCCGHCRSTTKVLLTVPEAAEALSTSVSQLYRLHKAGKITFTRSGERQTRVHIDEIRSYAASLRTF</sequence>
<accession>A0A243Q708</accession>
<comment type="caution">
    <text evidence="2">The sequence shown here is derived from an EMBL/GenBank/DDBJ whole genome shotgun (WGS) entry which is preliminary data.</text>
</comment>
<dbReference type="STRING" id="417102.CA982_17865"/>
<dbReference type="NCBIfam" id="TIGR01764">
    <property type="entry name" value="excise"/>
    <property type="match status" value="1"/>
</dbReference>